<dbReference type="InterPro" id="IPR015943">
    <property type="entry name" value="WD40/YVTN_repeat-like_dom_sf"/>
</dbReference>
<keyword evidence="3" id="KW-0963">Cytoplasm</keyword>
<reference evidence="8" key="2">
    <citation type="submission" date="2025-08" db="UniProtKB">
        <authorList>
            <consortium name="Ensembl"/>
        </authorList>
    </citation>
    <scope>IDENTIFICATION</scope>
</reference>
<dbReference type="STRING" id="51511.ENSCSAVP00000017953"/>
<evidence type="ECO:0000256" key="1">
    <source>
        <dbReference type="ARBA" id="ARBA00004496"/>
    </source>
</evidence>
<reference evidence="9" key="1">
    <citation type="submission" date="2003-08" db="EMBL/GenBank/DDBJ databases">
        <authorList>
            <person name="Birren B."/>
            <person name="Nusbaum C."/>
            <person name="Abebe A."/>
            <person name="Abouelleil A."/>
            <person name="Adekoya E."/>
            <person name="Ait-zahra M."/>
            <person name="Allen N."/>
            <person name="Allen T."/>
            <person name="An P."/>
            <person name="Anderson M."/>
            <person name="Anderson S."/>
            <person name="Arachchi H."/>
            <person name="Armbruster J."/>
            <person name="Bachantsang P."/>
            <person name="Baldwin J."/>
            <person name="Barry A."/>
            <person name="Bayul T."/>
            <person name="Blitshsteyn B."/>
            <person name="Bloom T."/>
            <person name="Blye J."/>
            <person name="Boguslavskiy L."/>
            <person name="Borowsky M."/>
            <person name="Boukhgalter B."/>
            <person name="Brunache A."/>
            <person name="Butler J."/>
            <person name="Calixte N."/>
            <person name="Calvo S."/>
            <person name="Camarata J."/>
            <person name="Campo K."/>
            <person name="Chang J."/>
            <person name="Cheshatsang Y."/>
            <person name="Citroen M."/>
            <person name="Collymore A."/>
            <person name="Considine T."/>
            <person name="Cook A."/>
            <person name="Cooke P."/>
            <person name="Corum B."/>
            <person name="Cuomo C."/>
            <person name="David R."/>
            <person name="Dawoe T."/>
            <person name="Degray S."/>
            <person name="Dodge S."/>
            <person name="Dooley K."/>
            <person name="Dorje P."/>
            <person name="Dorjee K."/>
            <person name="Dorris L."/>
            <person name="Duffey N."/>
            <person name="Dupes A."/>
            <person name="Elkins T."/>
            <person name="Engels R."/>
            <person name="Erickson J."/>
            <person name="Farina A."/>
            <person name="Faro S."/>
            <person name="Ferreira P."/>
            <person name="Fischer H."/>
            <person name="Fitzgerald M."/>
            <person name="Foley K."/>
            <person name="Gage D."/>
            <person name="Galagan J."/>
            <person name="Gearin G."/>
            <person name="Gnerre S."/>
            <person name="Gnirke A."/>
            <person name="Goyette A."/>
            <person name="Graham J."/>
            <person name="Grandbois E."/>
            <person name="Gyaltsen K."/>
            <person name="Hafez N."/>
            <person name="Hagopian D."/>
            <person name="Hagos B."/>
            <person name="Hall J."/>
            <person name="Hatcher B."/>
            <person name="Heller A."/>
            <person name="Higgins H."/>
            <person name="Honan T."/>
            <person name="Horn A."/>
            <person name="Houde N."/>
            <person name="Hughes L."/>
            <person name="Hulme W."/>
            <person name="Husby E."/>
            <person name="Iliev I."/>
            <person name="Jaffe D."/>
            <person name="Jones C."/>
            <person name="Kamal M."/>
            <person name="Kamat A."/>
            <person name="Kamvysselis M."/>
            <person name="Karlsson E."/>
            <person name="Kells C."/>
            <person name="Kieu A."/>
            <person name="Kisner P."/>
            <person name="Kodira C."/>
            <person name="Kulbokas E."/>
            <person name="Labutti K."/>
            <person name="Lama D."/>
            <person name="Landers T."/>
            <person name="Leger J."/>
            <person name="Levine S."/>
            <person name="Lewis D."/>
            <person name="Lewis T."/>
            <person name="Lindblad-toh K."/>
            <person name="Liu X."/>
            <person name="Lokyitsang T."/>
            <person name="Lokyitsang Y."/>
            <person name="Lucien O."/>
            <person name="Lui A."/>
            <person name="Ma L.J."/>
            <person name="Mabbitt R."/>
            <person name="Macdonald J."/>
            <person name="Maclean C."/>
            <person name="Major J."/>
            <person name="Manning J."/>
            <person name="Marabella R."/>
            <person name="Maru K."/>
            <person name="Matthews C."/>
            <person name="Mauceli E."/>
            <person name="Mccarthy M."/>
            <person name="Mcdonough S."/>
            <person name="Mcghee T."/>
            <person name="Meldrim J."/>
            <person name="Meneus L."/>
            <person name="Mesirov J."/>
            <person name="Mihalev A."/>
            <person name="Mihova T."/>
            <person name="Mikkelsen T."/>
            <person name="Mlenga V."/>
            <person name="Moru K."/>
            <person name="Mozes J."/>
            <person name="Mulrain L."/>
            <person name="Munson G."/>
            <person name="Naylor J."/>
            <person name="Newes C."/>
            <person name="Nguyen C."/>
            <person name="Nguyen N."/>
            <person name="Nguyen T."/>
            <person name="Nicol R."/>
            <person name="Nielsen C."/>
            <person name="Nizzari M."/>
            <person name="Norbu C."/>
            <person name="Norbu N."/>
            <person name="O'donnell P."/>
            <person name="Okoawo O."/>
            <person name="O'leary S."/>
            <person name="Omotosho B."/>
            <person name="O'neill K."/>
            <person name="Osman S."/>
            <person name="Parker S."/>
            <person name="Perrin D."/>
            <person name="Phunkhang P."/>
            <person name="Piqani B."/>
            <person name="Purcell S."/>
            <person name="Rachupka T."/>
            <person name="Ramasamy U."/>
            <person name="Rameau R."/>
            <person name="Ray V."/>
            <person name="Raymond C."/>
            <person name="Retta R."/>
            <person name="Richardson S."/>
            <person name="Rise C."/>
            <person name="Rodriguez J."/>
            <person name="Rogers J."/>
            <person name="Rogov P."/>
            <person name="Rutman M."/>
            <person name="Schupbach R."/>
            <person name="Seaman C."/>
            <person name="Settipalli S."/>
            <person name="Sharpe T."/>
            <person name="Sheridan J."/>
            <person name="Sherpa N."/>
            <person name="Shi J."/>
            <person name="Smirnov S."/>
            <person name="Smith C."/>
            <person name="Sougnez C."/>
            <person name="Spencer B."/>
            <person name="Stalker J."/>
            <person name="Stange-thomann N."/>
            <person name="Stavropoulos S."/>
            <person name="Stetson K."/>
            <person name="Stone C."/>
            <person name="Stone S."/>
            <person name="Stubbs M."/>
            <person name="Talamas J."/>
            <person name="Tchuinga P."/>
            <person name="Tenzing P."/>
            <person name="Tesfaye S."/>
            <person name="Theodore J."/>
            <person name="Thoulutsang Y."/>
            <person name="Topham K."/>
            <person name="Towey S."/>
            <person name="Tsamla T."/>
            <person name="Tsomo N."/>
            <person name="Vallee D."/>
            <person name="Vassiliev H."/>
            <person name="Venkataraman V."/>
            <person name="Vinson J."/>
            <person name="Vo A."/>
            <person name="Wade C."/>
            <person name="Wang S."/>
            <person name="Wangchuk T."/>
            <person name="Wangdi T."/>
            <person name="Whittaker C."/>
            <person name="Wilkinson J."/>
            <person name="Wu Y."/>
            <person name="Wyman D."/>
            <person name="Yadav S."/>
            <person name="Yang S."/>
            <person name="Yang X."/>
            <person name="Yeager S."/>
            <person name="Yee E."/>
            <person name="Young G."/>
            <person name="Zainoun J."/>
            <person name="Zembeck L."/>
            <person name="Zimmer A."/>
            <person name="Zody M."/>
            <person name="Lander E."/>
        </authorList>
    </citation>
    <scope>NUCLEOTIDE SEQUENCE [LARGE SCALE GENOMIC DNA]</scope>
</reference>
<evidence type="ECO:0000256" key="3">
    <source>
        <dbReference type="ARBA" id="ARBA00022490"/>
    </source>
</evidence>
<evidence type="ECO:0000313" key="8">
    <source>
        <dbReference type="Ensembl" id="ENSCSAVP00000017953.1"/>
    </source>
</evidence>
<feature type="domain" description="DUF1899" evidence="7">
    <location>
        <begin position="3"/>
        <end position="66"/>
    </location>
</feature>
<keyword evidence="5" id="KW-0677">Repeat</keyword>
<keyword evidence="4" id="KW-0853">WD repeat</keyword>
<dbReference type="InterPro" id="IPR015048">
    <property type="entry name" value="DUF1899"/>
</dbReference>
<dbReference type="InterPro" id="IPR015505">
    <property type="entry name" value="Coronin"/>
</dbReference>
<evidence type="ECO:0000256" key="5">
    <source>
        <dbReference type="ARBA" id="ARBA00022737"/>
    </source>
</evidence>
<dbReference type="Pfam" id="PF08953">
    <property type="entry name" value="DUF1899"/>
    <property type="match status" value="1"/>
</dbReference>
<evidence type="ECO:0000256" key="2">
    <source>
        <dbReference type="ARBA" id="ARBA00009482"/>
    </source>
</evidence>
<evidence type="ECO:0000259" key="7">
    <source>
        <dbReference type="SMART" id="SM01166"/>
    </source>
</evidence>
<dbReference type="Proteomes" id="UP000007875">
    <property type="component" value="Unassembled WGS sequence"/>
</dbReference>
<dbReference type="Gene3D" id="2.130.10.10">
    <property type="entry name" value="YVTN repeat-like/Quinoprotein amine dehydrogenase"/>
    <property type="match status" value="1"/>
</dbReference>
<dbReference type="eggNOG" id="KOG1445">
    <property type="taxonomic scope" value="Eukaryota"/>
</dbReference>
<dbReference type="InParanoid" id="H2ZK37"/>
<comment type="subcellular location">
    <subcellularLocation>
        <location evidence="1">Cytoplasm</location>
    </subcellularLocation>
</comment>
<dbReference type="HOGENOM" id="CLU_2283701_0_0_1"/>
<proteinExistence type="inferred from homology"/>
<evidence type="ECO:0000256" key="6">
    <source>
        <dbReference type="ARBA" id="ARBA00023203"/>
    </source>
</evidence>
<keyword evidence="6" id="KW-0009">Actin-binding</keyword>
<dbReference type="AlphaFoldDB" id="H2ZK37"/>
<dbReference type="InterPro" id="IPR036322">
    <property type="entry name" value="WD40_repeat_dom_sf"/>
</dbReference>
<name>H2ZK37_CIOSA</name>
<evidence type="ECO:0000313" key="9">
    <source>
        <dbReference type="Proteomes" id="UP000007875"/>
    </source>
</evidence>
<dbReference type="OMA" id="CHHIAYC"/>
<dbReference type="PANTHER" id="PTHR10856:SF20">
    <property type="entry name" value="CORONIN-7"/>
    <property type="match status" value="1"/>
</dbReference>
<dbReference type="SUPFAM" id="SSF50978">
    <property type="entry name" value="WD40 repeat-like"/>
    <property type="match status" value="1"/>
</dbReference>
<dbReference type="GO" id="GO:0003779">
    <property type="term" value="F:actin binding"/>
    <property type="evidence" value="ECO:0007669"/>
    <property type="project" value="UniProtKB-KW"/>
</dbReference>
<organism evidence="8 9">
    <name type="scientific">Ciona savignyi</name>
    <name type="common">Pacific transparent sea squirt</name>
    <dbReference type="NCBI Taxonomy" id="51511"/>
    <lineage>
        <taxon>Eukaryota</taxon>
        <taxon>Metazoa</taxon>
        <taxon>Chordata</taxon>
        <taxon>Tunicata</taxon>
        <taxon>Ascidiacea</taxon>
        <taxon>Phlebobranchia</taxon>
        <taxon>Cionidae</taxon>
        <taxon>Ciona</taxon>
    </lineage>
</organism>
<dbReference type="PANTHER" id="PTHR10856">
    <property type="entry name" value="CORONIN"/>
    <property type="match status" value="1"/>
</dbReference>
<sequence>MNRFKASKYKNSTAKVPKKELCISDTSVETPVSYGNHVSCGAKFFACNLGLAGGGKLGVFDVNDSGRKGQHPLLAAHAGIVTDIEFSPFFHDILLSASDDCT</sequence>
<dbReference type="Ensembl" id="ENSCSAVT00000018147.1">
    <property type="protein sequence ID" value="ENSCSAVP00000017953.1"/>
    <property type="gene ID" value="ENSCSAVG00000010565.1"/>
</dbReference>
<evidence type="ECO:0000256" key="4">
    <source>
        <dbReference type="ARBA" id="ARBA00022574"/>
    </source>
</evidence>
<dbReference type="GO" id="GO:0005737">
    <property type="term" value="C:cytoplasm"/>
    <property type="evidence" value="ECO:0007669"/>
    <property type="project" value="UniProtKB-SubCell"/>
</dbReference>
<keyword evidence="9" id="KW-1185">Reference proteome</keyword>
<protein>
    <recommendedName>
        <fullName evidence="7">DUF1899 domain-containing protein</fullName>
    </recommendedName>
</protein>
<reference evidence="8" key="3">
    <citation type="submission" date="2025-09" db="UniProtKB">
        <authorList>
            <consortium name="Ensembl"/>
        </authorList>
    </citation>
    <scope>IDENTIFICATION</scope>
</reference>
<comment type="similarity">
    <text evidence="2">Belongs to the WD repeat coronin family.</text>
</comment>
<accession>H2ZK37</accession>
<dbReference type="SMART" id="SM01166">
    <property type="entry name" value="DUF1899"/>
    <property type="match status" value="1"/>
</dbReference>